<reference evidence="4" key="1">
    <citation type="submission" date="2021-02" db="EMBL/GenBank/DDBJ databases">
        <authorList>
            <person name="Nowell W R."/>
        </authorList>
    </citation>
    <scope>NUCLEOTIDE SEQUENCE</scope>
</reference>
<dbReference type="InterPro" id="IPR027417">
    <property type="entry name" value="P-loop_NTPase"/>
</dbReference>
<dbReference type="Gene3D" id="3.40.50.300">
    <property type="entry name" value="P-loop containing nucleotide triphosphate hydrolases"/>
    <property type="match status" value="1"/>
</dbReference>
<dbReference type="PROSITE" id="PS51717">
    <property type="entry name" value="G_VLIG"/>
    <property type="match status" value="1"/>
</dbReference>
<gene>
    <name evidence="4" type="ORF">OKA104_LOCUS21889</name>
    <name evidence="3" type="ORF">VCS650_LOCUS33675</name>
</gene>
<evidence type="ECO:0000313" key="5">
    <source>
        <dbReference type="Proteomes" id="UP000663881"/>
    </source>
</evidence>
<feature type="region of interest" description="Disordered" evidence="1">
    <location>
        <begin position="215"/>
        <end position="235"/>
    </location>
</feature>
<dbReference type="SUPFAM" id="SSF52540">
    <property type="entry name" value="P-loop containing nucleoside triphosphate hydrolases"/>
    <property type="match status" value="1"/>
</dbReference>
<organism evidence="4 5">
    <name type="scientific">Adineta steineri</name>
    <dbReference type="NCBI Taxonomy" id="433720"/>
    <lineage>
        <taxon>Eukaryota</taxon>
        <taxon>Metazoa</taxon>
        <taxon>Spiralia</taxon>
        <taxon>Gnathifera</taxon>
        <taxon>Rotifera</taxon>
        <taxon>Eurotatoria</taxon>
        <taxon>Bdelloidea</taxon>
        <taxon>Adinetida</taxon>
        <taxon>Adinetidae</taxon>
        <taxon>Adineta</taxon>
    </lineage>
</organism>
<dbReference type="InterPro" id="IPR030383">
    <property type="entry name" value="G_VLIG_dom"/>
</dbReference>
<dbReference type="Pfam" id="PF25683">
    <property type="entry name" value="URGCP_GTPase"/>
    <property type="match status" value="1"/>
</dbReference>
<dbReference type="EMBL" id="CAJNON010000666">
    <property type="protein sequence ID" value="CAF1349265.1"/>
    <property type="molecule type" value="Genomic_DNA"/>
</dbReference>
<proteinExistence type="predicted"/>
<dbReference type="Proteomes" id="UP000663891">
    <property type="component" value="Unassembled WGS sequence"/>
</dbReference>
<dbReference type="PANTHER" id="PTHR22796">
    <property type="entry name" value="URG4-RELATED"/>
    <property type="match status" value="1"/>
</dbReference>
<feature type="compositionally biased region" description="Basic and acidic residues" evidence="1">
    <location>
        <begin position="224"/>
        <end position="235"/>
    </location>
</feature>
<dbReference type="Proteomes" id="UP000663881">
    <property type="component" value="Unassembled WGS sequence"/>
</dbReference>
<protein>
    <recommendedName>
        <fullName evidence="2">VLIG-type G domain-containing protein</fullName>
    </recommendedName>
</protein>
<evidence type="ECO:0000313" key="4">
    <source>
        <dbReference type="EMBL" id="CAF3858234.1"/>
    </source>
</evidence>
<evidence type="ECO:0000259" key="2">
    <source>
        <dbReference type="PROSITE" id="PS51717"/>
    </source>
</evidence>
<comment type="caution">
    <text evidence="4">The sequence shown here is derived from an EMBL/GenBank/DDBJ whole genome shotgun (WGS) entry which is preliminary data.</text>
</comment>
<dbReference type="PANTHER" id="PTHR22796:SF1">
    <property type="entry name" value="VWFA DOMAIN-CONTAINING PROTEIN"/>
    <property type="match status" value="1"/>
</dbReference>
<evidence type="ECO:0000313" key="3">
    <source>
        <dbReference type="EMBL" id="CAF1349265.1"/>
    </source>
</evidence>
<dbReference type="EMBL" id="CAJOAY010001557">
    <property type="protein sequence ID" value="CAF3858234.1"/>
    <property type="molecule type" value="Genomic_DNA"/>
</dbReference>
<dbReference type="OrthoDB" id="1597724at2759"/>
<feature type="domain" description="VLIG-type G" evidence="2">
    <location>
        <begin position="1473"/>
        <end position="1739"/>
    </location>
</feature>
<evidence type="ECO:0000256" key="1">
    <source>
        <dbReference type="SAM" id="MobiDB-lite"/>
    </source>
</evidence>
<dbReference type="GO" id="GO:0005525">
    <property type="term" value="F:GTP binding"/>
    <property type="evidence" value="ECO:0007669"/>
    <property type="project" value="InterPro"/>
</dbReference>
<sequence>MEENEGEDPTERRTIDNNDEQILQNAAENVLEPKLLMLLKELSAVEIAIQLICAYITDRDTLAQIIADSNRSACLKLRPELIPILKSKLETRALLLLSGISKVQWFDQLCEKYPTITILQNQSWSVIQSVMEGTSFGDVDNEGKVLDVWCRNKPIRSTVIRHKLPPSIAEALEKKGITHPDQISHDEANKLANESNDPKVKARILCLWSEESAEGKNKHSKSQKQQERQKQRVDEANTVVKNLRDELMTDVNLNRDAIQERLRNVSEKLNINKWQLKKSDMATTDKLREQLAKIENDLSGASTDLDLRKGSYKADEEMISRASAGLALYGVYLGVDALSFGRKAGRPILDQPEYCPIQSPSCPNLIELWEDFSSIESGSNFRGTMESAGKTLAIGLKAGGWGFSASGEHKKLSNKDKSETQIAQEQTTSATTMLCQIVYVGAFRIPKSQMKLTIDAESDAKAITTITNATQFLSDYGSHVSDGTHHLGGILWRIIEIRSKVEYSFHELKQISSKQISKDANIGYSGYGFSGGVSVSMSDFTVTGLNAGSESRSIQAEVRTKVEVCGPSTTNPALFNQILQSNNKTWHVVDRSGFESLIPVWKIMETSPVEEIQQAAEMVRKAWIQRAHTFGYISEINQELQRARIDTFSPSAENASANKNWFQEELRQQSIQEAYTHAEQLTKTISNIDLNTITAHQLHAKIADLFKELFYLGFRSHTDIFLKLMKGNTLPAFIKSIANHRDQPKMLSTQKFFKNFVFSSETKEILEHDGVELHEDIIRMLDCKLDGHLDGIHSSEDIWEVPSVPLQELPVYLIQLKSELMDGIKRADIHKLNQRINDILSKNIREYGENNRIEKILISRYGWQDCAFTAHFNEEHIDALIQDLKACSSMETETNVESDIPLIFSQRADIQRHFIDDKLKSYSALLVDRPIIPSPTDRTANIWLLDTLRHRLELKPQCEEGINTHDNDSDDFFNLGPTTSTSNGGISLNTSVYDILLDLVDTFNVTGRLEIFQLLLERRAAVPLLVEKSTNKFSYHGPLLDLVQVNIGKDRLKLGKDSDLLRVAVISNRPQSTTETNILIKNMFRIHTLHKVDEKPSRQTTIAELGIGFLNNEPCLVLHVIGDWKPLRLFIKIFAHWVLIEDKSTQSDRPSETAKTIVWDYSANDANDSMERLSEPYKHYLIRGTVSIVSSNLRAGLIKAQNKHKKTQNKTSIPLDGITIPGTIESDLVNPIAIPGSLRNTQFSTLRTVSFILQNSFKEQATSELQLFSTQALNNPAHKALLEQNIERQKKLRIASMLKVEQLDIIKLFLGILHQPNQVTRILACRRFEEVLCEHCESNFEDRHTAENRAWLNYEDETKRQKNLPSAKTEQETTDRKTLLQHYTNLWHQARIATNNSIVTLEHCWRELSHLYVANEKRYRQLPFLASRHLRDGFNLELLDGDAAMINIKWIKAILIQLEKELLIELPNGIKRKPRIFVLSILGVQSSGKSTFLNLMFGVRFRSSVGMCTRGVNMQLIKVDDRREYDFILILDTEGLRAPEFANLPNSRLRDNRMATLALLPADATIILNKGETDEAIKELLPVVVKAYLDSKLAENNGGQLSTSVFFVYNQIDTSQAHLLQRIENKLVLALREESDKAVTEWQAEQQEFQNSTGDRIHPQTCMDSAFRDFKHDVNDKKSNDIRVLGYLKCGDAPDDLPNTAYGRDILELREHIHSRVTSTPSWTPKDLSEIANYIELVWECIKSSNFQLNFGTAVQRIAHAELEQKMSEIERKLNQKYDTHFRIYETEISSLNPSNQTSISTLLDQYITKLESDISSTRGQLSTEVTTLLNSPRWNQWQIEKLSSWNATIGQQKRHWRYLLSEKINGVLQFQKYIDEYKNAMYNHAKQLFAGNSEEAEKQRAWPIEEKKKKFNEVFSTQLEKARQEHRPTSEKVAQNIYAVYSRNQSVQSKFPINNKQGTLRRIWDDAKRFTGSFGNTVHQVIVSISGGSIQQQRDEQFLQNILHEVKCSIQGRKHYSDTLVQDAIEITEKKLQEKKIGASIHEAAHTMVSSFLVSYLTDIQKNWDAQNSVSVRFEQERDQLWTYFENVSNNLKDFALLSKTLTTMFTEYLPNAFNESLAISIYDSLRGQNWLLNAEILLGYADLNIINNLEHNRIDIALDKCANTQSVCQTVLGILISKEIKNAVDNHWTFFSKQIESSLKLSAAVAQQMKTNLADKYLSELRNQLLTLKTDILSKNIPRNSIDYINCNNDPTGFETISTDIIKQLQNKHNFNSEAISKCAKLVLTHLCNRTLTQSVRPRCGHPCPMCKTPCTLELGHSPEKHDTYHQPAGLSGVHLHKEKTLISETCADSVQKGQSFIYNDQTYPYVQFCNVFPDWKLPSHQTKLKLREYIFFHYHKQIAQKYELVPCPDVPSNFNHDLESIENELIGKTGVQPDIYNELIKS</sequence>
<accession>A0A819EVG6</accession>
<name>A0A819EVG6_9BILA</name>